<dbReference type="RefSeq" id="WP_290268352.1">
    <property type="nucleotide sequence ID" value="NZ_JAUFQP010000004.1"/>
</dbReference>
<feature type="transmembrane region" description="Helical" evidence="8">
    <location>
        <begin position="424"/>
        <end position="441"/>
    </location>
</feature>
<feature type="transmembrane region" description="Helical" evidence="8">
    <location>
        <begin position="162"/>
        <end position="191"/>
    </location>
</feature>
<evidence type="ECO:0000313" key="10">
    <source>
        <dbReference type="EMBL" id="MFB9104046.1"/>
    </source>
</evidence>
<dbReference type="Pfam" id="PF13231">
    <property type="entry name" value="PMT_2"/>
    <property type="match status" value="1"/>
</dbReference>
<feature type="transmembrane region" description="Helical" evidence="8">
    <location>
        <begin position="107"/>
        <end position="126"/>
    </location>
</feature>
<dbReference type="InterPro" id="IPR038731">
    <property type="entry name" value="RgtA/B/C-like"/>
</dbReference>
<dbReference type="PANTHER" id="PTHR33908:SF11">
    <property type="entry name" value="MEMBRANE PROTEIN"/>
    <property type="match status" value="1"/>
</dbReference>
<sequence>MVKLINKYKDQLGFLVLWLLLIFIINPIGDFPLNDDWCYGKSVRTLYQDGYLKLYNWGEMTLVGHVYWGYFFTKIFGFSFTVLRWSTLVLGYATILGIYNLLKAAKLVRWMVLFGTALCVMNPIFLSLSFSFMTDVPFLCVSIWSLYLFLKALQTNRWQPIYWAVFFCFWAFLIRQLAWVFPVVWLLTVLFTKKRTVKNITQALLPLLMMVVFSLVFSYIMDSQGLLPKRYNSKFTVLLGSITNLDLGVFFRFISYFLRSVAYIGFLFAPIHIFYLNRYKFKAYHVWTIVYTVVVTAAIILAGKTIPSLDNVWIDFGVGPITLADHSGNFTTTPSPRAPVWFWQMVTAVGVFSSVALIFNLRQFIIALFNKKIISHEVVLSVMFFVVYLTPFLIVGVYDRYLLPLFPMAIVLLGANSKKNPKEMFQYCAFGFLGVLTWFSVSATHDYLSWNRVRWEALNELTDSGVSKEHIQGGAEFVTWYHFSEERERWWEIVTPVYTLVFQHEKKDQVIKTYHYRRWLPGNGDMYMIFNSVLAEEIKIKSHVRE</sequence>
<protein>
    <submittedName>
        <fullName evidence="10">Glycosyltransferase family 39 protein</fullName>
        <ecNumber evidence="10">2.4.-.-</ecNumber>
    </submittedName>
</protein>
<feature type="transmembrane region" description="Helical" evidence="8">
    <location>
        <begin position="284"/>
        <end position="303"/>
    </location>
</feature>
<keyword evidence="6 8" id="KW-1133">Transmembrane helix</keyword>
<feature type="transmembrane region" description="Helical" evidence="8">
    <location>
        <begin position="67"/>
        <end position="95"/>
    </location>
</feature>
<evidence type="ECO:0000256" key="6">
    <source>
        <dbReference type="ARBA" id="ARBA00022989"/>
    </source>
</evidence>
<dbReference type="PANTHER" id="PTHR33908">
    <property type="entry name" value="MANNOSYLTRANSFERASE YKCB-RELATED"/>
    <property type="match status" value="1"/>
</dbReference>
<evidence type="ECO:0000256" key="3">
    <source>
        <dbReference type="ARBA" id="ARBA00022676"/>
    </source>
</evidence>
<proteinExistence type="predicted"/>
<dbReference type="GO" id="GO:0016757">
    <property type="term" value="F:glycosyltransferase activity"/>
    <property type="evidence" value="ECO:0007669"/>
    <property type="project" value="UniProtKB-KW"/>
</dbReference>
<evidence type="ECO:0000313" key="11">
    <source>
        <dbReference type="Proteomes" id="UP001589590"/>
    </source>
</evidence>
<dbReference type="InterPro" id="IPR050297">
    <property type="entry name" value="LipidA_mod_glycosyltrf_83"/>
</dbReference>
<keyword evidence="11" id="KW-1185">Reference proteome</keyword>
<dbReference type="EMBL" id="JBHMFA010000001">
    <property type="protein sequence ID" value="MFB9104046.1"/>
    <property type="molecule type" value="Genomic_DNA"/>
</dbReference>
<dbReference type="Proteomes" id="UP001589590">
    <property type="component" value="Unassembled WGS sequence"/>
</dbReference>
<evidence type="ECO:0000256" key="8">
    <source>
        <dbReference type="SAM" id="Phobius"/>
    </source>
</evidence>
<feature type="transmembrane region" description="Helical" evidence="8">
    <location>
        <begin position="341"/>
        <end position="361"/>
    </location>
</feature>
<evidence type="ECO:0000256" key="1">
    <source>
        <dbReference type="ARBA" id="ARBA00004651"/>
    </source>
</evidence>
<dbReference type="EC" id="2.4.-.-" evidence="10"/>
<organism evidence="10 11">
    <name type="scientific">Algibacter miyuki</name>
    <dbReference type="NCBI Taxonomy" id="1306933"/>
    <lineage>
        <taxon>Bacteria</taxon>
        <taxon>Pseudomonadati</taxon>
        <taxon>Bacteroidota</taxon>
        <taxon>Flavobacteriia</taxon>
        <taxon>Flavobacteriales</taxon>
        <taxon>Flavobacteriaceae</taxon>
        <taxon>Algibacter</taxon>
    </lineage>
</organism>
<feature type="transmembrane region" description="Helical" evidence="8">
    <location>
        <begin position="203"/>
        <end position="221"/>
    </location>
</feature>
<keyword evidence="7 8" id="KW-0472">Membrane</keyword>
<feature type="transmembrane region" description="Helical" evidence="8">
    <location>
        <begin position="373"/>
        <end position="395"/>
    </location>
</feature>
<keyword evidence="3 10" id="KW-0328">Glycosyltransferase</keyword>
<gene>
    <name evidence="10" type="ORF">ACFFU1_03970</name>
</gene>
<evidence type="ECO:0000256" key="4">
    <source>
        <dbReference type="ARBA" id="ARBA00022679"/>
    </source>
</evidence>
<comment type="caution">
    <text evidence="10">The sequence shown here is derived from an EMBL/GenBank/DDBJ whole genome shotgun (WGS) entry which is preliminary data.</text>
</comment>
<keyword evidence="2" id="KW-1003">Cell membrane</keyword>
<evidence type="ECO:0000256" key="5">
    <source>
        <dbReference type="ARBA" id="ARBA00022692"/>
    </source>
</evidence>
<evidence type="ECO:0000259" key="9">
    <source>
        <dbReference type="Pfam" id="PF13231"/>
    </source>
</evidence>
<feature type="transmembrane region" description="Helical" evidence="8">
    <location>
        <begin position="260"/>
        <end position="277"/>
    </location>
</feature>
<feature type="transmembrane region" description="Helical" evidence="8">
    <location>
        <begin position="12"/>
        <end position="29"/>
    </location>
</feature>
<comment type="subcellular location">
    <subcellularLocation>
        <location evidence="1">Cell membrane</location>
        <topology evidence="1">Multi-pass membrane protein</topology>
    </subcellularLocation>
</comment>
<keyword evidence="5 8" id="KW-0812">Transmembrane</keyword>
<name>A0ABV5GWN2_9FLAO</name>
<reference evidence="10 11" key="1">
    <citation type="submission" date="2024-09" db="EMBL/GenBank/DDBJ databases">
        <authorList>
            <person name="Sun Q."/>
            <person name="Mori K."/>
        </authorList>
    </citation>
    <scope>NUCLEOTIDE SEQUENCE [LARGE SCALE GENOMIC DNA]</scope>
    <source>
        <strain evidence="10 11">CECT 8300</strain>
    </source>
</reference>
<evidence type="ECO:0000256" key="7">
    <source>
        <dbReference type="ARBA" id="ARBA00023136"/>
    </source>
</evidence>
<accession>A0ABV5GWN2</accession>
<keyword evidence="4 10" id="KW-0808">Transferase</keyword>
<evidence type="ECO:0000256" key="2">
    <source>
        <dbReference type="ARBA" id="ARBA00022475"/>
    </source>
</evidence>
<feature type="domain" description="Glycosyltransferase RgtA/B/C/D-like" evidence="9">
    <location>
        <begin position="71"/>
        <end position="216"/>
    </location>
</feature>